<comment type="caution">
    <text evidence="10">The sequence shown here is derived from an EMBL/GenBank/DDBJ whole genome shotgun (WGS) entry which is preliminary data.</text>
</comment>
<evidence type="ECO:0000256" key="8">
    <source>
        <dbReference type="SAM" id="SignalP"/>
    </source>
</evidence>
<evidence type="ECO:0000256" key="6">
    <source>
        <dbReference type="PROSITE-ProRule" id="PRU01240"/>
    </source>
</evidence>
<reference evidence="10 11" key="1">
    <citation type="journal article" date="2016" name="Nat. Commun.">
        <title>Thousands of microbial genomes shed light on interconnected biogeochemical processes in an aquifer system.</title>
        <authorList>
            <person name="Anantharaman K."/>
            <person name="Brown C.T."/>
            <person name="Hug L.A."/>
            <person name="Sharon I."/>
            <person name="Castelle C.J."/>
            <person name="Probst A.J."/>
            <person name="Thomas B.C."/>
            <person name="Singh A."/>
            <person name="Wilkins M.J."/>
            <person name="Karaoz U."/>
            <person name="Brodie E.L."/>
            <person name="Williams K.H."/>
            <person name="Hubbard S.S."/>
            <person name="Banfield J.F."/>
        </authorList>
    </citation>
    <scope>NUCLEOTIDE SEQUENCE [LARGE SCALE GENOMIC DNA]</scope>
</reference>
<dbReference type="InterPro" id="IPR028994">
    <property type="entry name" value="Integrin_alpha_N"/>
</dbReference>
<keyword evidence="5 6" id="KW-0720">Serine protease</keyword>
<dbReference type="PROSITE" id="PS00138">
    <property type="entry name" value="SUBTILASE_SER"/>
    <property type="match status" value="1"/>
</dbReference>
<dbReference type="InterPro" id="IPR022398">
    <property type="entry name" value="Peptidase_S8_His-AS"/>
</dbReference>
<proteinExistence type="inferred from homology"/>
<evidence type="ECO:0000256" key="5">
    <source>
        <dbReference type="ARBA" id="ARBA00022825"/>
    </source>
</evidence>
<dbReference type="InterPro" id="IPR050131">
    <property type="entry name" value="Peptidase_S8_subtilisin-like"/>
</dbReference>
<dbReference type="InterPro" id="IPR023828">
    <property type="entry name" value="Peptidase_S8_Ser-AS"/>
</dbReference>
<dbReference type="InterPro" id="IPR015500">
    <property type="entry name" value="Peptidase_S8_subtilisin-rel"/>
</dbReference>
<evidence type="ECO:0000256" key="3">
    <source>
        <dbReference type="ARBA" id="ARBA00022729"/>
    </source>
</evidence>
<evidence type="ECO:0000256" key="4">
    <source>
        <dbReference type="ARBA" id="ARBA00022801"/>
    </source>
</evidence>
<feature type="chain" id="PRO_5009582137" description="Peptidase S8/S53 domain-containing protein" evidence="8">
    <location>
        <begin position="20"/>
        <end position="685"/>
    </location>
</feature>
<dbReference type="Pfam" id="PF00082">
    <property type="entry name" value="Peptidase_S8"/>
    <property type="match status" value="1"/>
</dbReference>
<dbReference type="GO" id="GO:0006508">
    <property type="term" value="P:proteolysis"/>
    <property type="evidence" value="ECO:0007669"/>
    <property type="project" value="UniProtKB-KW"/>
</dbReference>
<keyword evidence="2 6" id="KW-0645">Protease</keyword>
<organism evidence="10 11">
    <name type="scientific">Candidatus Komeilibacteria bacterium RIFCSPLOWO2_02_FULL_48_11</name>
    <dbReference type="NCBI Taxonomy" id="1798553"/>
    <lineage>
        <taxon>Bacteria</taxon>
        <taxon>Candidatus Komeiliibacteriota</taxon>
    </lineage>
</organism>
<feature type="active site" description="Charge relay system" evidence="6">
    <location>
        <position position="125"/>
    </location>
</feature>
<feature type="active site" description="Charge relay system" evidence="6">
    <location>
        <position position="304"/>
    </location>
</feature>
<dbReference type="InterPro" id="IPR036852">
    <property type="entry name" value="Peptidase_S8/S53_dom_sf"/>
</dbReference>
<evidence type="ECO:0000256" key="1">
    <source>
        <dbReference type="ARBA" id="ARBA00011073"/>
    </source>
</evidence>
<evidence type="ECO:0000259" key="9">
    <source>
        <dbReference type="Pfam" id="PF00082"/>
    </source>
</evidence>
<dbReference type="PANTHER" id="PTHR43806:SF11">
    <property type="entry name" value="CEREVISIN-RELATED"/>
    <property type="match status" value="1"/>
</dbReference>
<dbReference type="PROSITE" id="PS51892">
    <property type="entry name" value="SUBTILASE"/>
    <property type="match status" value="1"/>
</dbReference>
<keyword evidence="4 6" id="KW-0378">Hydrolase</keyword>
<dbReference type="PANTHER" id="PTHR43806">
    <property type="entry name" value="PEPTIDASE S8"/>
    <property type="match status" value="1"/>
</dbReference>
<dbReference type="Proteomes" id="UP000178109">
    <property type="component" value="Unassembled WGS sequence"/>
</dbReference>
<dbReference type="SUPFAM" id="SSF69318">
    <property type="entry name" value="Integrin alpha N-terminal domain"/>
    <property type="match status" value="1"/>
</dbReference>
<evidence type="ECO:0000256" key="7">
    <source>
        <dbReference type="RuleBase" id="RU003355"/>
    </source>
</evidence>
<dbReference type="PRINTS" id="PR00723">
    <property type="entry name" value="SUBTILISIN"/>
</dbReference>
<dbReference type="CDD" id="cd07473">
    <property type="entry name" value="Peptidases_S8_Subtilisin_like"/>
    <property type="match status" value="1"/>
</dbReference>
<feature type="domain" description="Peptidase S8/S53" evidence="9">
    <location>
        <begin position="53"/>
        <end position="338"/>
    </location>
</feature>
<evidence type="ECO:0000256" key="2">
    <source>
        <dbReference type="ARBA" id="ARBA00022670"/>
    </source>
</evidence>
<dbReference type="EMBL" id="MHKO01000031">
    <property type="protein sequence ID" value="OGY92023.1"/>
    <property type="molecule type" value="Genomic_DNA"/>
</dbReference>
<dbReference type="InterPro" id="IPR013517">
    <property type="entry name" value="FG-GAP"/>
</dbReference>
<dbReference type="Gene3D" id="2.130.10.130">
    <property type="entry name" value="Integrin alpha, N-terminal"/>
    <property type="match status" value="1"/>
</dbReference>
<dbReference type="Pfam" id="PF13517">
    <property type="entry name" value="FG-GAP_3"/>
    <property type="match status" value="2"/>
</dbReference>
<dbReference type="SUPFAM" id="SSF52743">
    <property type="entry name" value="Subtilisin-like"/>
    <property type="match status" value="1"/>
</dbReference>
<keyword evidence="3 8" id="KW-0732">Signal</keyword>
<dbReference type="PROSITE" id="PS00136">
    <property type="entry name" value="SUBTILASE_ASP"/>
    <property type="match status" value="1"/>
</dbReference>
<dbReference type="InterPro" id="IPR023827">
    <property type="entry name" value="Peptidase_S8_Asp-AS"/>
</dbReference>
<dbReference type="InterPro" id="IPR000209">
    <property type="entry name" value="Peptidase_S8/S53_dom"/>
</dbReference>
<dbReference type="InterPro" id="IPR034204">
    <property type="entry name" value="PfSUB1-like_cat_dom"/>
</dbReference>
<comment type="similarity">
    <text evidence="1 6 7">Belongs to the peptidase S8 family.</text>
</comment>
<dbReference type="AlphaFoldDB" id="A0A1G2BSA6"/>
<gene>
    <name evidence="10" type="ORF">A3H70_02005</name>
</gene>
<dbReference type="Gene3D" id="3.40.50.200">
    <property type="entry name" value="Peptidase S8/S53 domain"/>
    <property type="match status" value="1"/>
</dbReference>
<dbReference type="STRING" id="1798553.A3H70_02005"/>
<feature type="signal peptide" evidence="8">
    <location>
        <begin position="1"/>
        <end position="19"/>
    </location>
</feature>
<evidence type="ECO:0000313" key="10">
    <source>
        <dbReference type="EMBL" id="OGY92023.1"/>
    </source>
</evidence>
<feature type="active site" description="Charge relay system" evidence="6">
    <location>
        <position position="61"/>
    </location>
</feature>
<name>A0A1G2BSA6_9BACT</name>
<accession>A0A1G2BSA6</accession>
<sequence>MRQFFIILLSIFLPAAAMAAAVLPNDPFFSANQASYLEQVRIPEAWAKTTGSEDVIIAVIDSGVDTDHPDIIANMWFNRGEIPLNGIDDDANGYVDDLNGWDFLENTSDPHPKFTGAYSFEGINHGTIVAGIAAASTNNNEGLAGVCWNCKIMALRAVAGDGAGTTADVAKAIQYAIDNGADIINMSFVGALTDEILNNTIKKAYDAGIVLVAAVGNDAANDFLIGGDLDFRPLFPVCADGGANHIIGVGSVDKDNRKSSFSNFGFHCIDINAPGNGLAGPQVFDPRQGGKFDDKYRAGWRGTSMSTPIVAGVAGLVKSINPRLSNDQVIAIIRQTGQDITSENPFYLAQLGGGLLDAREAVQLASETPGLGPEKKDNQKIINTRREILTTPFSNRKAEIISFSQARGVKTSFLAFPQSFRGGAAVASADVDGDGSREIIVAPGSAGSSQIRIFTAGGKLKSQFFAFGSKYRGGVQLAAADVDGDGQDEIIVSAKNQKNAQIKIFNYQGQERYNFALSKPNLIESLPLAAADIDHDGQAEIIVGSSRGSLPEVQIFDRLGNKASSFLAYPKSFRGGVRLAAGDVDNDGQVEIVVSPIQGGPQIRIFTPDGILKGQFFAFEKTGRTGALAAVGNVDDDPAAEIIVGAGVGQEADVRVFSKFGADWSQDSVFAVFEPGFKGGVNVGL</sequence>
<dbReference type="GO" id="GO:0004252">
    <property type="term" value="F:serine-type endopeptidase activity"/>
    <property type="evidence" value="ECO:0007669"/>
    <property type="project" value="UniProtKB-UniRule"/>
</dbReference>
<evidence type="ECO:0000313" key="11">
    <source>
        <dbReference type="Proteomes" id="UP000178109"/>
    </source>
</evidence>
<dbReference type="PROSITE" id="PS00137">
    <property type="entry name" value="SUBTILASE_HIS"/>
    <property type="match status" value="1"/>
</dbReference>
<protein>
    <recommendedName>
        <fullName evidence="9">Peptidase S8/S53 domain-containing protein</fullName>
    </recommendedName>
</protein>